<organism evidence="18 19">
    <name type="scientific">Aromatoleum buckelii</name>
    <dbReference type="NCBI Taxonomy" id="200254"/>
    <lineage>
        <taxon>Bacteria</taxon>
        <taxon>Pseudomonadati</taxon>
        <taxon>Pseudomonadota</taxon>
        <taxon>Betaproteobacteria</taxon>
        <taxon>Rhodocyclales</taxon>
        <taxon>Rhodocyclaceae</taxon>
        <taxon>Aromatoleum</taxon>
    </lineage>
</organism>
<comment type="cofactor">
    <cofactor evidence="1">
        <name>Mg(2+)</name>
        <dbReference type="ChEBI" id="CHEBI:18420"/>
    </cofactor>
</comment>
<dbReference type="Proteomes" id="UP000601990">
    <property type="component" value="Unassembled WGS sequence"/>
</dbReference>
<evidence type="ECO:0000313" key="18">
    <source>
        <dbReference type="EMBL" id="NMF94763.1"/>
    </source>
</evidence>
<evidence type="ECO:0000256" key="8">
    <source>
        <dbReference type="ARBA" id="ARBA00022679"/>
    </source>
</evidence>
<evidence type="ECO:0000256" key="11">
    <source>
        <dbReference type="ARBA" id="ARBA00022777"/>
    </source>
</evidence>
<evidence type="ECO:0000256" key="10">
    <source>
        <dbReference type="ARBA" id="ARBA00022741"/>
    </source>
</evidence>
<dbReference type="InterPro" id="IPR039063">
    <property type="entry name" value="RibK_CTP-dep"/>
</dbReference>
<keyword evidence="12" id="KW-0460">Magnesium</keyword>
<dbReference type="PANTHER" id="PTHR40706:SF1">
    <property type="entry name" value="RIBOFLAVIN KINASE"/>
    <property type="match status" value="1"/>
</dbReference>
<evidence type="ECO:0000256" key="3">
    <source>
        <dbReference type="ARBA" id="ARBA00006428"/>
    </source>
</evidence>
<gene>
    <name evidence="18" type="ORF">GO608_15705</name>
</gene>
<dbReference type="Pfam" id="PF01982">
    <property type="entry name" value="CTP-dep_RFKase"/>
    <property type="match status" value="1"/>
</dbReference>
<evidence type="ECO:0000256" key="9">
    <source>
        <dbReference type="ARBA" id="ARBA00022723"/>
    </source>
</evidence>
<evidence type="ECO:0000256" key="16">
    <source>
        <dbReference type="ARBA" id="ARBA00047857"/>
    </source>
</evidence>
<name>A0ABX1N671_9RHOO</name>
<keyword evidence="9" id="KW-0479">Metal-binding</keyword>
<proteinExistence type="inferred from homology"/>
<evidence type="ECO:0000256" key="13">
    <source>
        <dbReference type="ARBA" id="ARBA00029789"/>
    </source>
</evidence>
<comment type="pathway">
    <text evidence="2">Cofactor biosynthesis; FMN biosynthesis; FMN from riboflavin (CTP route): step 1/1.</text>
</comment>
<evidence type="ECO:0000259" key="17">
    <source>
        <dbReference type="Pfam" id="PF01982"/>
    </source>
</evidence>
<sequence length="175" mass="18437">MSSAPHGSFDPVTDGKIALAGTITPGDGVGRRFTSLDWVVEEFRTKLGFVPHPGTLNLHMSGSRWRGARQRLAAAPGIAIASPAGFCGARCFRIRLAGRIDAALVLPDVADYPSHKFEIVAPVPVRATLGLGDGDRVALRLDLTCSTVPLRVGTSRDARTASRAQIARLVGGEPS</sequence>
<keyword evidence="11" id="KW-0418">Kinase</keyword>
<evidence type="ECO:0000256" key="15">
    <source>
        <dbReference type="ARBA" id="ARBA00033116"/>
    </source>
</evidence>
<evidence type="ECO:0000256" key="14">
    <source>
        <dbReference type="ARBA" id="ARBA00030544"/>
    </source>
</evidence>
<comment type="caution">
    <text evidence="18">The sequence shown here is derived from an EMBL/GenBank/DDBJ whole genome shotgun (WGS) entry which is preliminary data.</text>
</comment>
<reference evidence="18" key="1">
    <citation type="submission" date="2019-12" db="EMBL/GenBank/DDBJ databases">
        <title>Comparative genomics gives insights into the taxonomy of the Azoarcus-Aromatoleum group and reveals separate origins of nif in the plant-associated Azoarcus and non-plant-associated Aromatoleum sub-groups.</title>
        <authorList>
            <person name="Lafos M."/>
            <person name="Maluk M."/>
            <person name="Batista M."/>
            <person name="Junghare M."/>
            <person name="Carmona M."/>
            <person name="Faoro H."/>
            <person name="Cruz L.M."/>
            <person name="Battistoni F."/>
            <person name="De Souza E."/>
            <person name="Pedrosa F."/>
            <person name="Chen W.-M."/>
            <person name="Poole P.S."/>
            <person name="Dixon R.A."/>
            <person name="James E.K."/>
        </authorList>
    </citation>
    <scope>NUCLEOTIDE SEQUENCE</scope>
    <source>
        <strain evidence="18">U120</strain>
    </source>
</reference>
<evidence type="ECO:0000256" key="12">
    <source>
        <dbReference type="ARBA" id="ARBA00022842"/>
    </source>
</evidence>
<dbReference type="SUPFAM" id="SSF82114">
    <property type="entry name" value="Riboflavin kinase-like"/>
    <property type="match status" value="1"/>
</dbReference>
<dbReference type="PANTHER" id="PTHR40706">
    <property type="entry name" value="RIBOFLAVIN KINASE"/>
    <property type="match status" value="1"/>
</dbReference>
<keyword evidence="8" id="KW-0808">Transferase</keyword>
<evidence type="ECO:0000256" key="5">
    <source>
        <dbReference type="ARBA" id="ARBA00017394"/>
    </source>
</evidence>
<dbReference type="Gene3D" id="2.40.30.30">
    <property type="entry name" value="Riboflavin kinase-like"/>
    <property type="match status" value="1"/>
</dbReference>
<accession>A0ABX1N671</accession>
<keyword evidence="6" id="KW-0285">Flavoprotein</keyword>
<evidence type="ECO:0000256" key="4">
    <source>
        <dbReference type="ARBA" id="ARBA00011987"/>
    </source>
</evidence>
<evidence type="ECO:0000256" key="7">
    <source>
        <dbReference type="ARBA" id="ARBA00022643"/>
    </source>
</evidence>
<keyword evidence="10" id="KW-0547">Nucleotide-binding</keyword>
<dbReference type="EMBL" id="WTVH01000036">
    <property type="protein sequence ID" value="NMF94763.1"/>
    <property type="molecule type" value="Genomic_DNA"/>
</dbReference>
<keyword evidence="7" id="KW-0288">FMN</keyword>
<comment type="similarity">
    <text evidence="3">Belongs to the archaeal riboflavin kinase family.</text>
</comment>
<keyword evidence="19" id="KW-1185">Reference proteome</keyword>
<dbReference type="EC" id="2.7.1.161" evidence="4"/>
<dbReference type="InterPro" id="IPR023602">
    <property type="entry name" value="Riboflavin_kinase_CTP-dep"/>
</dbReference>
<evidence type="ECO:0000256" key="1">
    <source>
        <dbReference type="ARBA" id="ARBA00001946"/>
    </source>
</evidence>
<dbReference type="InterPro" id="IPR023465">
    <property type="entry name" value="Riboflavin_kinase_dom_sf"/>
</dbReference>
<comment type="catalytic activity">
    <reaction evidence="16">
        <text>riboflavin + CTP = CDP + FMN + H(+)</text>
        <dbReference type="Rhea" id="RHEA:25021"/>
        <dbReference type="ChEBI" id="CHEBI:15378"/>
        <dbReference type="ChEBI" id="CHEBI:37563"/>
        <dbReference type="ChEBI" id="CHEBI:57986"/>
        <dbReference type="ChEBI" id="CHEBI:58069"/>
        <dbReference type="ChEBI" id="CHEBI:58210"/>
        <dbReference type="EC" id="2.7.1.161"/>
    </reaction>
</comment>
<evidence type="ECO:0000313" key="19">
    <source>
        <dbReference type="Proteomes" id="UP000601990"/>
    </source>
</evidence>
<feature type="domain" description="Riboflavin kinase" evidence="17">
    <location>
        <begin position="24"/>
        <end position="140"/>
    </location>
</feature>
<protein>
    <recommendedName>
        <fullName evidence="5">Riboflavin kinase</fullName>
        <ecNumber evidence="4">2.7.1.161</ecNumber>
    </recommendedName>
    <alternativeName>
        <fullName evidence="14">CTP-dependent riboflavin kinase</fullName>
    </alternativeName>
    <alternativeName>
        <fullName evidence="15">CTP:riboflavin 5'-phosphotransferase</fullName>
    </alternativeName>
    <alternativeName>
        <fullName evidence="13">Flavokinase</fullName>
    </alternativeName>
</protein>
<evidence type="ECO:0000256" key="6">
    <source>
        <dbReference type="ARBA" id="ARBA00022630"/>
    </source>
</evidence>
<evidence type="ECO:0000256" key="2">
    <source>
        <dbReference type="ARBA" id="ARBA00005219"/>
    </source>
</evidence>